<dbReference type="EMBL" id="QXIW01000028">
    <property type="protein sequence ID" value="RIE12779.1"/>
    <property type="molecule type" value="Genomic_DNA"/>
</dbReference>
<dbReference type="SUPFAM" id="SSF55781">
    <property type="entry name" value="GAF domain-like"/>
    <property type="match status" value="1"/>
</dbReference>
<dbReference type="AlphaFoldDB" id="A0A398DGF0"/>
<dbReference type="NCBIfam" id="TIGR00254">
    <property type="entry name" value="GGDEF"/>
    <property type="match status" value="1"/>
</dbReference>
<reference evidence="2 3" key="1">
    <citation type="submission" date="2018-09" db="EMBL/GenBank/DDBJ databases">
        <title>Discovery and Ecogenomic Context for Candidatus Cryosericales, a Global Caldiserica Order Active in Thawing Permafrost.</title>
        <authorList>
            <person name="Martinez M.A."/>
            <person name="Woodcroft B.J."/>
            <person name="Ignacio Espinoza J.C."/>
            <person name="Zayed A."/>
            <person name="Singleton C.M."/>
            <person name="Boyd J."/>
            <person name="Li Y.-F."/>
            <person name="Purvine S."/>
            <person name="Maughan H."/>
            <person name="Hodgkins S.B."/>
            <person name="Anderson D."/>
            <person name="Sederholm M."/>
            <person name="Temperton B."/>
            <person name="Saleska S.R."/>
            <person name="Tyson G.W."/>
            <person name="Rich V.I."/>
        </authorList>
    </citation>
    <scope>NUCLEOTIDE SEQUENCE [LARGE SCALE GENOMIC DNA]</scope>
    <source>
        <strain evidence="2 3">SMC3</strain>
    </source>
</reference>
<dbReference type="SMART" id="SM00028">
    <property type="entry name" value="TPR"/>
    <property type="match status" value="7"/>
</dbReference>
<dbReference type="Proteomes" id="UP000266042">
    <property type="component" value="Unassembled WGS sequence"/>
</dbReference>
<organism evidence="2 3">
    <name type="scientific">Candidatus Cryosericum hinesii</name>
    <dbReference type="NCBI Taxonomy" id="2290915"/>
    <lineage>
        <taxon>Bacteria</taxon>
        <taxon>Pseudomonadati</taxon>
        <taxon>Caldisericota/Cryosericota group</taxon>
        <taxon>Candidatus Cryosericota</taxon>
        <taxon>Candidatus Cryosericia</taxon>
        <taxon>Candidatus Cryosericales</taxon>
        <taxon>Candidatus Cryosericaceae</taxon>
        <taxon>Candidatus Cryosericum</taxon>
    </lineage>
</organism>
<dbReference type="Gene3D" id="1.25.40.10">
    <property type="entry name" value="Tetratricopeptide repeat domain"/>
    <property type="match status" value="2"/>
</dbReference>
<accession>A0A398DGF0</accession>
<sequence>MVEKTRYTIAMKTDVGEYVECDGSSLGDSLRDELQRQYDNAFALSDNDARAAKVTADEIYAKAGDAKSPYWQGLSRYLAGFCFYNLSEYDNAMEEFEHGDQIAQEHNLQNLVIKFRNGYGAIFSRLGRYHDAIEQFAEGLKKAREMGLKRDVGNFLVNLGEASLLMGDAAQALSFESEAEGLIPELAGESRYAIDVYYNLAEAQARSGRIEDAERSYRRSLETATMVGKTVSEVEARVRLGSILAGRGHETEALPVIEEALRLSRSCGFPLQEAGSLLACGRIELSLGRLEEATHHFEMAVEVADSHKMGDLLSPALESLSTAKAAMNRFDEAYHDLLKSVEAAHTWSSSEAIRILAGMAAGYRLEKMKREAEAEKVRREGLESANERLRTVTRIGRSLTQSLEPRDILTRMWSELSASIDLKLLGFGIYSPDSGVIEFPGLIESGVLQKASSVFLSDESSLAALCVREKRVLYYATSDEARSALGDHPIISFGSTPVTSETILYLPLFRENDIVGVMTVQSARDHAYSDDIIEMLEAIASFTAIAVENARIMIRLNEMNQTISGEKEQVEKAALASSWLAEHDSLTGLSNRRFLERVLDENIRLATLEDNNIALFFADLDDFKKVNDVYGHDVGDRVLVAAAERLVSVFRDGDYVARVGGDEFVVAAPGVKDVVSIASMADKVVASLNEPLTIAEGPISVSISVGVALFPEHGHSSQELIRRADEAMYLIKRTGKGAWRMWSASVRSDEPPSSSRMLGQSVV</sequence>
<dbReference type="Pfam" id="PF13185">
    <property type="entry name" value="GAF_2"/>
    <property type="match status" value="1"/>
</dbReference>
<comment type="caution">
    <text evidence="2">The sequence shown here is derived from an EMBL/GenBank/DDBJ whole genome shotgun (WGS) entry which is preliminary data.</text>
</comment>
<dbReference type="InterPro" id="IPR029787">
    <property type="entry name" value="Nucleotide_cyclase"/>
</dbReference>
<feature type="domain" description="GGDEF" evidence="1">
    <location>
        <begin position="611"/>
        <end position="744"/>
    </location>
</feature>
<dbReference type="PANTHER" id="PTHR46663:SF2">
    <property type="entry name" value="GGDEF DOMAIN-CONTAINING PROTEIN"/>
    <property type="match status" value="1"/>
</dbReference>
<name>A0A398DGF0_9BACT</name>
<evidence type="ECO:0000259" key="1">
    <source>
        <dbReference type="PROSITE" id="PS50887"/>
    </source>
</evidence>
<gene>
    <name evidence="2" type="ORF">SMC3_05820</name>
</gene>
<dbReference type="InterPro" id="IPR003018">
    <property type="entry name" value="GAF"/>
</dbReference>
<evidence type="ECO:0000313" key="3">
    <source>
        <dbReference type="Proteomes" id="UP000266042"/>
    </source>
</evidence>
<dbReference type="SMART" id="SM00267">
    <property type="entry name" value="GGDEF"/>
    <property type="match status" value="1"/>
</dbReference>
<dbReference type="Pfam" id="PF13181">
    <property type="entry name" value="TPR_8"/>
    <property type="match status" value="1"/>
</dbReference>
<dbReference type="PROSITE" id="PS50887">
    <property type="entry name" value="GGDEF"/>
    <property type="match status" value="1"/>
</dbReference>
<dbReference type="PANTHER" id="PTHR46663">
    <property type="entry name" value="DIGUANYLATE CYCLASE DGCT-RELATED"/>
    <property type="match status" value="1"/>
</dbReference>
<dbReference type="InterPro" id="IPR043128">
    <property type="entry name" value="Rev_trsase/Diguanyl_cyclase"/>
</dbReference>
<dbReference type="SUPFAM" id="SSF48452">
    <property type="entry name" value="TPR-like"/>
    <property type="match status" value="2"/>
</dbReference>
<dbReference type="FunFam" id="3.30.70.270:FF:000001">
    <property type="entry name" value="Diguanylate cyclase domain protein"/>
    <property type="match status" value="1"/>
</dbReference>
<dbReference type="Gene3D" id="3.30.70.270">
    <property type="match status" value="1"/>
</dbReference>
<proteinExistence type="predicted"/>
<dbReference type="SUPFAM" id="SSF55073">
    <property type="entry name" value="Nucleotide cyclase"/>
    <property type="match status" value="1"/>
</dbReference>
<dbReference type="InterPro" id="IPR019734">
    <property type="entry name" value="TPR_rpt"/>
</dbReference>
<dbReference type="InterPro" id="IPR011990">
    <property type="entry name" value="TPR-like_helical_dom_sf"/>
</dbReference>
<protein>
    <submittedName>
        <fullName evidence="2">Diguanylate cyclase</fullName>
    </submittedName>
</protein>
<dbReference type="InterPro" id="IPR000160">
    <property type="entry name" value="GGDEF_dom"/>
</dbReference>
<dbReference type="CDD" id="cd01949">
    <property type="entry name" value="GGDEF"/>
    <property type="match status" value="1"/>
</dbReference>
<dbReference type="InterPro" id="IPR029016">
    <property type="entry name" value="GAF-like_dom_sf"/>
</dbReference>
<dbReference type="Gene3D" id="3.30.450.40">
    <property type="match status" value="1"/>
</dbReference>
<dbReference type="Pfam" id="PF00990">
    <property type="entry name" value="GGDEF"/>
    <property type="match status" value="1"/>
</dbReference>
<dbReference type="GO" id="GO:0003824">
    <property type="term" value="F:catalytic activity"/>
    <property type="evidence" value="ECO:0007669"/>
    <property type="project" value="UniProtKB-ARBA"/>
</dbReference>
<dbReference type="InterPro" id="IPR052163">
    <property type="entry name" value="DGC-Regulatory_Protein"/>
</dbReference>
<evidence type="ECO:0000313" key="2">
    <source>
        <dbReference type="EMBL" id="RIE12779.1"/>
    </source>
</evidence>